<evidence type="ECO:0000259" key="1">
    <source>
        <dbReference type="Pfam" id="PF05048"/>
    </source>
</evidence>
<accession>A0A101FU06</accession>
<dbReference type="Proteomes" id="UP000057043">
    <property type="component" value="Unassembled WGS sequence"/>
</dbReference>
<dbReference type="InterPro" id="IPR022441">
    <property type="entry name" value="Para_beta_helix_rpt-2"/>
</dbReference>
<dbReference type="Gene3D" id="2.160.20.10">
    <property type="entry name" value="Single-stranded right-handed beta-helix, Pectin lyase-like"/>
    <property type="match status" value="1"/>
</dbReference>
<sequence>MIKKERKITSGLALLVVLIAAGVAQGAVTLKVCECKACGCQYLSIQEAIEWASPGDTVLVRSGNFHGNVNISKPIILRGEKWRSDQFPLINADGKGSAITVGADMVTVENMRVTNSGNQSGDAGIRVISNNDIIIGNFASGNGGAGIILERARNCTVSANVAMDNNRGICLATSEGNRLFNNKLYNNIEDAFDDGKNRWDNGTVGNYYASFSCTDEDDDGICDLARHIPGGASVDALPLTCAAALG</sequence>
<dbReference type="PATRIC" id="fig|301375.6.peg.818"/>
<name>A0A101FU06_9EURY</name>
<dbReference type="EMBL" id="LGFT01000029">
    <property type="protein sequence ID" value="KUK44282.1"/>
    <property type="molecule type" value="Genomic_DNA"/>
</dbReference>
<gene>
    <name evidence="2" type="ORF">XD72_1348</name>
    <name evidence="3" type="ORF">XE07_1628</name>
</gene>
<evidence type="ECO:0000313" key="5">
    <source>
        <dbReference type="Proteomes" id="UP000057043"/>
    </source>
</evidence>
<dbReference type="InterPro" id="IPR007742">
    <property type="entry name" value="NosD_dom"/>
</dbReference>
<feature type="domain" description="Periplasmic copper-binding protein NosD beta helix" evidence="1">
    <location>
        <begin position="95"/>
        <end position="212"/>
    </location>
</feature>
<dbReference type="SUPFAM" id="SSF51126">
    <property type="entry name" value="Pectin lyase-like"/>
    <property type="match status" value="1"/>
</dbReference>
<protein>
    <submittedName>
        <fullName evidence="2">Periplasmic copper-binding protein</fullName>
    </submittedName>
</protein>
<dbReference type="NCBIfam" id="TIGR03804">
    <property type="entry name" value="para_beta_helix"/>
    <property type="match status" value="2"/>
</dbReference>
<dbReference type="AlphaFoldDB" id="A0A101FU06"/>
<dbReference type="InterPro" id="IPR012334">
    <property type="entry name" value="Pectin_lyas_fold"/>
</dbReference>
<reference evidence="4 5" key="2">
    <citation type="journal article" date="2015" name="MBio">
        <title>Genome-Resolved Metagenomic Analysis Reveals Roles for Candidate Phyla and Other Microbial Community Members in Biogeochemical Transformations in Oil Reservoirs.</title>
        <authorList>
            <person name="Hu P."/>
            <person name="Tom L."/>
            <person name="Singh A."/>
            <person name="Thomas B.C."/>
            <person name="Baker B.J."/>
            <person name="Piceno Y.M."/>
            <person name="Andersen G.L."/>
            <person name="Banfield J.F."/>
        </authorList>
    </citation>
    <scope>NUCLEOTIDE SEQUENCE [LARGE SCALE GENOMIC DNA]</scope>
    <source>
        <strain evidence="2">57_489</strain>
    </source>
</reference>
<dbReference type="InterPro" id="IPR011050">
    <property type="entry name" value="Pectin_lyase_fold/virulence"/>
</dbReference>
<comment type="caution">
    <text evidence="2">The sequence shown here is derived from an EMBL/GenBank/DDBJ whole genome shotgun (WGS) entry which is preliminary data.</text>
</comment>
<proteinExistence type="predicted"/>
<dbReference type="Pfam" id="PF05048">
    <property type="entry name" value="NosD"/>
    <property type="match status" value="1"/>
</dbReference>
<evidence type="ECO:0000313" key="2">
    <source>
        <dbReference type="EMBL" id="KUK44282.1"/>
    </source>
</evidence>
<reference evidence="3" key="1">
    <citation type="journal article" date="2015" name="MBio">
        <title>Genome-resolved metagenomic analysis reveals roles for candidate phyla and other microbial community members in biogeochemical transformations in oil reservoirs.</title>
        <authorList>
            <person name="Hu P."/>
            <person name="Tom L."/>
            <person name="Singh A."/>
            <person name="Thomas B.C."/>
            <person name="Baker B.J."/>
            <person name="Piceno Y.M."/>
            <person name="Andersen G.L."/>
            <person name="Banfield J.F."/>
        </authorList>
    </citation>
    <scope>NUCLEOTIDE SEQUENCE [LARGE SCALE GENOMIC DNA]</scope>
    <source>
        <strain evidence="3">56_747</strain>
    </source>
</reference>
<organism evidence="2 5">
    <name type="scientific">Methanothrix harundinacea</name>
    <dbReference type="NCBI Taxonomy" id="301375"/>
    <lineage>
        <taxon>Archaea</taxon>
        <taxon>Methanobacteriati</taxon>
        <taxon>Methanobacteriota</taxon>
        <taxon>Stenosarchaea group</taxon>
        <taxon>Methanomicrobia</taxon>
        <taxon>Methanotrichales</taxon>
        <taxon>Methanotrichaceae</taxon>
        <taxon>Methanothrix</taxon>
    </lineage>
</organism>
<evidence type="ECO:0000313" key="4">
    <source>
        <dbReference type="Proteomes" id="UP000053961"/>
    </source>
</evidence>
<evidence type="ECO:0000313" key="3">
    <source>
        <dbReference type="EMBL" id="KUK95688.1"/>
    </source>
</evidence>
<dbReference type="Proteomes" id="UP000053961">
    <property type="component" value="Unassembled WGS sequence"/>
</dbReference>
<dbReference type="EMBL" id="LGHB01000028">
    <property type="protein sequence ID" value="KUK95688.1"/>
    <property type="molecule type" value="Genomic_DNA"/>
</dbReference>